<evidence type="ECO:0000256" key="9">
    <source>
        <dbReference type="RuleBase" id="RU003945"/>
    </source>
</evidence>
<gene>
    <name evidence="12" type="ORF">A2903_01890</name>
</gene>
<keyword evidence="6 10" id="KW-1133">Transmembrane helix</keyword>
<feature type="transmembrane region" description="Helical" evidence="10">
    <location>
        <begin position="195"/>
        <end position="218"/>
    </location>
</feature>
<dbReference type="GO" id="GO:0015031">
    <property type="term" value="P:protein transport"/>
    <property type="evidence" value="ECO:0007669"/>
    <property type="project" value="UniProtKB-KW"/>
</dbReference>
<dbReference type="NCBIfam" id="TIGR03592">
    <property type="entry name" value="yidC_oxa1_cterm"/>
    <property type="match status" value="1"/>
</dbReference>
<keyword evidence="5" id="KW-0653">Protein transport</keyword>
<dbReference type="Proteomes" id="UP000178184">
    <property type="component" value="Unassembled WGS sequence"/>
</dbReference>
<evidence type="ECO:0000256" key="4">
    <source>
        <dbReference type="ARBA" id="ARBA00022692"/>
    </source>
</evidence>
<dbReference type="PANTHER" id="PTHR12428:SF65">
    <property type="entry name" value="CYTOCHROME C OXIDASE ASSEMBLY PROTEIN COX18, MITOCHONDRIAL"/>
    <property type="match status" value="1"/>
</dbReference>
<comment type="similarity">
    <text evidence="9">Belongs to the OXA1/ALB3/YidC family.</text>
</comment>
<name>A0A1F6WR28_9BACT</name>
<keyword evidence="7 10" id="KW-0472">Membrane</keyword>
<protein>
    <recommendedName>
        <fullName evidence="11">Membrane insertase YidC/Oxa/ALB C-terminal domain-containing protein</fullName>
    </recommendedName>
</protein>
<dbReference type="AlphaFoldDB" id="A0A1F6WR28"/>
<evidence type="ECO:0000256" key="5">
    <source>
        <dbReference type="ARBA" id="ARBA00022927"/>
    </source>
</evidence>
<dbReference type="GO" id="GO:0032977">
    <property type="term" value="F:membrane insertase activity"/>
    <property type="evidence" value="ECO:0007669"/>
    <property type="project" value="InterPro"/>
</dbReference>
<evidence type="ECO:0000256" key="10">
    <source>
        <dbReference type="SAM" id="Phobius"/>
    </source>
</evidence>
<dbReference type="STRING" id="1801764.A2903_01890"/>
<dbReference type="InterPro" id="IPR047196">
    <property type="entry name" value="YidC_ALB_C"/>
</dbReference>
<evidence type="ECO:0000256" key="6">
    <source>
        <dbReference type="ARBA" id="ARBA00022989"/>
    </source>
</evidence>
<sequence length="248" mass="27819">MWNTFIYDPILNVLVIILSYITMGDLGFAVIVLTILVKTILYPLSKKAIKSQLDMASIQSDIALIKAQKLSKEEEAKVTFALYKEKKVNPFSGCLVILIQLPIIFGLYYVFLRGLNLDPTHLYSFVHAPDTINTLFLGVLDLTKTHSIPIAILTGLTQFIQVFVSPTQKMQAKSSVGQKGLSADIQKSMQTQMKYVFPIIIGFVTYKIQAAVGLYWIVNNIITIFQERAIAKSLKSKEILEIKAEVLK</sequence>
<feature type="transmembrane region" description="Helical" evidence="10">
    <location>
        <begin position="91"/>
        <end position="111"/>
    </location>
</feature>
<evidence type="ECO:0000256" key="1">
    <source>
        <dbReference type="ARBA" id="ARBA00004651"/>
    </source>
</evidence>
<evidence type="ECO:0000313" key="12">
    <source>
        <dbReference type="EMBL" id="OGI84306.1"/>
    </source>
</evidence>
<evidence type="ECO:0000256" key="3">
    <source>
        <dbReference type="ARBA" id="ARBA00022475"/>
    </source>
</evidence>
<dbReference type="EMBL" id="MFUO01000002">
    <property type="protein sequence ID" value="OGI84306.1"/>
    <property type="molecule type" value="Genomic_DNA"/>
</dbReference>
<evidence type="ECO:0000256" key="8">
    <source>
        <dbReference type="ARBA" id="ARBA00023186"/>
    </source>
</evidence>
<keyword evidence="2" id="KW-0813">Transport</keyword>
<evidence type="ECO:0000259" key="11">
    <source>
        <dbReference type="Pfam" id="PF02096"/>
    </source>
</evidence>
<dbReference type="PANTHER" id="PTHR12428">
    <property type="entry name" value="OXA1"/>
    <property type="match status" value="1"/>
</dbReference>
<dbReference type="GO" id="GO:0051205">
    <property type="term" value="P:protein insertion into membrane"/>
    <property type="evidence" value="ECO:0007669"/>
    <property type="project" value="TreeGrafter"/>
</dbReference>
<comment type="caution">
    <text evidence="12">The sequence shown here is derived from an EMBL/GenBank/DDBJ whole genome shotgun (WGS) entry which is preliminary data.</text>
</comment>
<comment type="subcellular location">
    <subcellularLocation>
        <location evidence="1">Cell membrane</location>
        <topology evidence="1">Multi-pass membrane protein</topology>
    </subcellularLocation>
    <subcellularLocation>
        <location evidence="9">Membrane</location>
        <topology evidence="9">Multi-pass membrane protein</topology>
    </subcellularLocation>
</comment>
<accession>A0A1F6WR28</accession>
<dbReference type="CDD" id="cd20070">
    <property type="entry name" value="5TM_YidC_Alb3"/>
    <property type="match status" value="1"/>
</dbReference>
<evidence type="ECO:0000313" key="13">
    <source>
        <dbReference type="Proteomes" id="UP000178184"/>
    </source>
</evidence>
<evidence type="ECO:0000256" key="2">
    <source>
        <dbReference type="ARBA" id="ARBA00022448"/>
    </source>
</evidence>
<feature type="domain" description="Membrane insertase YidC/Oxa/ALB C-terminal" evidence="11">
    <location>
        <begin position="27"/>
        <end position="231"/>
    </location>
</feature>
<reference evidence="12 13" key="1">
    <citation type="journal article" date="2016" name="Nat. Commun.">
        <title>Thousands of microbial genomes shed light on interconnected biogeochemical processes in an aquifer system.</title>
        <authorList>
            <person name="Anantharaman K."/>
            <person name="Brown C.T."/>
            <person name="Hug L.A."/>
            <person name="Sharon I."/>
            <person name="Castelle C.J."/>
            <person name="Probst A.J."/>
            <person name="Thomas B.C."/>
            <person name="Singh A."/>
            <person name="Wilkins M.J."/>
            <person name="Karaoz U."/>
            <person name="Brodie E.L."/>
            <person name="Williams K.H."/>
            <person name="Hubbard S.S."/>
            <person name="Banfield J.F."/>
        </authorList>
    </citation>
    <scope>NUCLEOTIDE SEQUENCE [LARGE SCALE GENOMIC DNA]</scope>
</reference>
<keyword evidence="8" id="KW-0143">Chaperone</keyword>
<keyword evidence="3" id="KW-1003">Cell membrane</keyword>
<evidence type="ECO:0000256" key="7">
    <source>
        <dbReference type="ARBA" id="ARBA00023136"/>
    </source>
</evidence>
<dbReference type="InterPro" id="IPR028055">
    <property type="entry name" value="YidC/Oxa/ALB_C"/>
</dbReference>
<feature type="transmembrane region" description="Helical" evidence="10">
    <location>
        <begin position="12"/>
        <end position="37"/>
    </location>
</feature>
<dbReference type="Pfam" id="PF02096">
    <property type="entry name" value="60KD_IMP"/>
    <property type="match status" value="1"/>
</dbReference>
<dbReference type="InterPro" id="IPR001708">
    <property type="entry name" value="YidC/ALB3/OXA1/COX18"/>
</dbReference>
<dbReference type="GO" id="GO:0005886">
    <property type="term" value="C:plasma membrane"/>
    <property type="evidence" value="ECO:0007669"/>
    <property type="project" value="UniProtKB-SubCell"/>
</dbReference>
<keyword evidence="4 9" id="KW-0812">Transmembrane</keyword>
<organism evidence="12 13">
    <name type="scientific">Candidatus Nomurabacteria bacterium RIFCSPLOWO2_01_FULL_33_17</name>
    <dbReference type="NCBI Taxonomy" id="1801764"/>
    <lineage>
        <taxon>Bacteria</taxon>
        <taxon>Candidatus Nomuraibacteriota</taxon>
    </lineage>
</organism>
<proteinExistence type="inferred from homology"/>